<evidence type="ECO:0000256" key="3">
    <source>
        <dbReference type="ARBA" id="ARBA00023121"/>
    </source>
</evidence>
<organism evidence="5 6">
    <name type="scientific">Streptomyces flavidovirens</name>
    <dbReference type="NCBI Taxonomy" id="67298"/>
    <lineage>
        <taxon>Bacteria</taxon>
        <taxon>Bacillati</taxon>
        <taxon>Actinomycetota</taxon>
        <taxon>Actinomycetes</taxon>
        <taxon>Kitasatosporales</taxon>
        <taxon>Streptomycetaceae</taxon>
        <taxon>Streptomyces</taxon>
    </lineage>
</organism>
<dbReference type="InterPro" id="IPR038261">
    <property type="entry name" value="GPP34-like_sf"/>
</dbReference>
<dbReference type="Gene3D" id="1.10.3630.10">
    <property type="entry name" value="yeast vps74-n-term truncation variant domain like"/>
    <property type="match status" value="1"/>
</dbReference>
<dbReference type="Proteomes" id="UP001601976">
    <property type="component" value="Unassembled WGS sequence"/>
</dbReference>
<dbReference type="InterPro" id="IPR008628">
    <property type="entry name" value="GPP34-like"/>
</dbReference>
<evidence type="ECO:0000256" key="2">
    <source>
        <dbReference type="ARBA" id="ARBA00023034"/>
    </source>
</evidence>
<comment type="caution">
    <text evidence="5">The sequence shown here is derived from an EMBL/GenBank/DDBJ whole genome shotgun (WGS) entry which is preliminary data.</text>
</comment>
<keyword evidence="2" id="KW-0333">Golgi apparatus</keyword>
<dbReference type="RefSeq" id="WP_387895045.1">
    <property type="nucleotide sequence ID" value="NZ_JBIAPK010000003.1"/>
</dbReference>
<protein>
    <submittedName>
        <fullName evidence="5">GPP34 family phosphoprotein</fullName>
    </submittedName>
</protein>
<name>A0ABW6RCA9_9ACTN</name>
<evidence type="ECO:0000256" key="1">
    <source>
        <dbReference type="ARBA" id="ARBA00004255"/>
    </source>
</evidence>
<sequence>MDCTLGEQVMLLSLEDDTGVGQEAMRTGLAVTGAALVELALLGRVAVRGDGKVVVVDPAPVGEPALDPVLGALAGRDKPRKARDWVELLQKDAVNAARERLLERGLVREEKKRVWGIFPTRRYPEADGSVERELRDTLASVVHEGAEPDERTAALLGLLHGAGLQKLAFPDAQGKALDRRLTELAQGQWSVPVVRDAVKAVQAATTATIAAVTAVTLT</sequence>
<reference evidence="5 6" key="1">
    <citation type="submission" date="2024-10" db="EMBL/GenBank/DDBJ databases">
        <title>The Natural Products Discovery Center: Release of the First 8490 Sequenced Strains for Exploring Actinobacteria Biosynthetic Diversity.</title>
        <authorList>
            <person name="Kalkreuter E."/>
            <person name="Kautsar S.A."/>
            <person name="Yang D."/>
            <person name="Bader C.D."/>
            <person name="Teijaro C.N."/>
            <person name="Fluegel L."/>
            <person name="Davis C.M."/>
            <person name="Simpson J.R."/>
            <person name="Lauterbach L."/>
            <person name="Steele A.D."/>
            <person name="Gui C."/>
            <person name="Meng S."/>
            <person name="Li G."/>
            <person name="Viehrig K."/>
            <person name="Ye F."/>
            <person name="Su P."/>
            <person name="Kiefer A.F."/>
            <person name="Nichols A."/>
            <person name="Cepeda A.J."/>
            <person name="Yan W."/>
            <person name="Fan B."/>
            <person name="Jiang Y."/>
            <person name="Adhikari A."/>
            <person name="Zheng C.-J."/>
            <person name="Schuster L."/>
            <person name="Cowan T.M."/>
            <person name="Smanski M.J."/>
            <person name="Chevrette M.G."/>
            <person name="De Carvalho L.P.S."/>
            <person name="Shen B."/>
        </authorList>
    </citation>
    <scope>NUCLEOTIDE SEQUENCE [LARGE SCALE GENOMIC DNA]</scope>
    <source>
        <strain evidence="5 6">NPDC003029</strain>
    </source>
</reference>
<keyword evidence="6" id="KW-1185">Reference proteome</keyword>
<keyword evidence="4" id="KW-0472">Membrane</keyword>
<evidence type="ECO:0000313" key="5">
    <source>
        <dbReference type="EMBL" id="MFF3339136.1"/>
    </source>
</evidence>
<accession>A0ABW6RCA9</accession>
<dbReference type="PANTHER" id="PTHR12704:SF2">
    <property type="entry name" value="GOLGI PHOSPHOPROTEIN 3 HOMOLOG SAURON"/>
    <property type="match status" value="1"/>
</dbReference>
<keyword evidence="3" id="KW-0446">Lipid-binding</keyword>
<comment type="subcellular location">
    <subcellularLocation>
        <location evidence="1">Golgi apparatus membrane</location>
        <topology evidence="1">Peripheral membrane protein</topology>
        <orientation evidence="1">Cytoplasmic side</orientation>
    </subcellularLocation>
</comment>
<dbReference type="PANTHER" id="PTHR12704">
    <property type="entry name" value="TRANS-GOLGI PROTEIN GMX33"/>
    <property type="match status" value="1"/>
</dbReference>
<gene>
    <name evidence="5" type="ORF">ACFYWW_10450</name>
</gene>
<evidence type="ECO:0000256" key="4">
    <source>
        <dbReference type="ARBA" id="ARBA00023136"/>
    </source>
</evidence>
<proteinExistence type="predicted"/>
<dbReference type="Pfam" id="PF05719">
    <property type="entry name" value="GPP34"/>
    <property type="match status" value="1"/>
</dbReference>
<evidence type="ECO:0000313" key="6">
    <source>
        <dbReference type="Proteomes" id="UP001601976"/>
    </source>
</evidence>
<dbReference type="EMBL" id="JBIAPK010000003">
    <property type="protein sequence ID" value="MFF3339136.1"/>
    <property type="molecule type" value="Genomic_DNA"/>
</dbReference>